<dbReference type="Proteomes" id="UP000789901">
    <property type="component" value="Unassembled WGS sequence"/>
</dbReference>
<evidence type="ECO:0000313" key="1">
    <source>
        <dbReference type="EMBL" id="CAG8854416.1"/>
    </source>
</evidence>
<accession>A0ABN7XGL4</accession>
<proteinExistence type="predicted"/>
<organism evidence="1 2">
    <name type="scientific">Gigaspora margarita</name>
    <dbReference type="NCBI Taxonomy" id="4874"/>
    <lineage>
        <taxon>Eukaryota</taxon>
        <taxon>Fungi</taxon>
        <taxon>Fungi incertae sedis</taxon>
        <taxon>Mucoromycota</taxon>
        <taxon>Glomeromycotina</taxon>
        <taxon>Glomeromycetes</taxon>
        <taxon>Diversisporales</taxon>
        <taxon>Gigasporaceae</taxon>
        <taxon>Gigaspora</taxon>
    </lineage>
</organism>
<feature type="non-terminal residue" evidence="1">
    <location>
        <position position="1"/>
    </location>
</feature>
<keyword evidence="2" id="KW-1185">Reference proteome</keyword>
<dbReference type="EMBL" id="CAJVQB010137694">
    <property type="protein sequence ID" value="CAG8854416.1"/>
    <property type="molecule type" value="Genomic_DNA"/>
</dbReference>
<comment type="caution">
    <text evidence="1">The sequence shown here is derived from an EMBL/GenBank/DDBJ whole genome shotgun (WGS) entry which is preliminary data.</text>
</comment>
<feature type="non-terminal residue" evidence="1">
    <location>
        <position position="42"/>
    </location>
</feature>
<sequence length="42" mass="4926">QILSLNSTYVLALNPIEYKMLRLQIKETRSNNFLDPQVNSME</sequence>
<protein>
    <submittedName>
        <fullName evidence="1">17320_t:CDS:1</fullName>
    </submittedName>
</protein>
<name>A0ABN7XGL4_GIGMA</name>
<gene>
    <name evidence="1" type="ORF">GMARGA_LOCUS43237</name>
</gene>
<evidence type="ECO:0000313" key="2">
    <source>
        <dbReference type="Proteomes" id="UP000789901"/>
    </source>
</evidence>
<reference evidence="1 2" key="1">
    <citation type="submission" date="2021-06" db="EMBL/GenBank/DDBJ databases">
        <authorList>
            <person name="Kallberg Y."/>
            <person name="Tangrot J."/>
            <person name="Rosling A."/>
        </authorList>
    </citation>
    <scope>NUCLEOTIDE SEQUENCE [LARGE SCALE GENOMIC DNA]</scope>
    <source>
        <strain evidence="1 2">120-4 pot B 10/14</strain>
    </source>
</reference>